<dbReference type="EMBL" id="JBEPSM010000001">
    <property type="protein sequence ID" value="MET4633470.1"/>
    <property type="molecule type" value="Genomic_DNA"/>
</dbReference>
<keyword evidence="3 4" id="KW-0732">Signal</keyword>
<evidence type="ECO:0000256" key="4">
    <source>
        <dbReference type="SAM" id="SignalP"/>
    </source>
</evidence>
<sequence>MKNTFSILMSGAALLLCLTPAAMAADCKVGLTMPSLNAPYFAAQVAAVEAAAKEKGCEITTADSQSDFSKQISDIEDMVAKGVQILIVNPRDQEALVATVDAASKAGVKVVVMDSTLNPKANVITQVRSSSDENGRLVGDWIAKKMKGTPIKMLLLSGNQGNPGGLERRMGVVKGIVEGQLVNEGAVNLQILGQGWGDWATDGGLKAAEDLLQAHPDANLIVGENDSMVLGAAQAVKAAGLKDILLTAAADGQREALEMIKDGTYGATGLNDPDLVGRTAFDIGYKAFKGELPADLPKLYLTPADVISKDNVDKYYNPKSVF</sequence>
<dbReference type="InterPro" id="IPR028082">
    <property type="entry name" value="Peripla_BP_I"/>
</dbReference>
<gene>
    <name evidence="6" type="ORF">ABIE08_001383</name>
</gene>
<accession>A0ABV2QWU2</accession>
<organism evidence="6 7">
    <name type="scientific">Kaistia defluvii</name>
    <dbReference type="NCBI Taxonomy" id="410841"/>
    <lineage>
        <taxon>Bacteria</taxon>
        <taxon>Pseudomonadati</taxon>
        <taxon>Pseudomonadota</taxon>
        <taxon>Alphaproteobacteria</taxon>
        <taxon>Hyphomicrobiales</taxon>
        <taxon>Kaistiaceae</taxon>
        <taxon>Kaistia</taxon>
    </lineage>
</organism>
<dbReference type="Gene3D" id="3.40.50.2300">
    <property type="match status" value="2"/>
</dbReference>
<comment type="caution">
    <text evidence="6">The sequence shown here is derived from an EMBL/GenBank/DDBJ whole genome shotgun (WGS) entry which is preliminary data.</text>
</comment>
<protein>
    <submittedName>
        <fullName evidence="6">Ribose transport system substrate-binding protein</fullName>
    </submittedName>
</protein>
<comment type="similarity">
    <text evidence="2">Belongs to the bacterial solute-binding protein 2 family.</text>
</comment>
<reference evidence="6 7" key="1">
    <citation type="submission" date="2024-06" db="EMBL/GenBank/DDBJ databases">
        <title>Sorghum-associated microbial communities from plants grown in Nebraska, USA.</title>
        <authorList>
            <person name="Schachtman D."/>
        </authorList>
    </citation>
    <scope>NUCLEOTIDE SEQUENCE [LARGE SCALE GENOMIC DNA]</scope>
    <source>
        <strain evidence="6 7">3207</strain>
    </source>
</reference>
<dbReference type="Proteomes" id="UP001549321">
    <property type="component" value="Unassembled WGS sequence"/>
</dbReference>
<comment type="subcellular location">
    <subcellularLocation>
        <location evidence="1">Cell envelope</location>
    </subcellularLocation>
</comment>
<dbReference type="PANTHER" id="PTHR46847">
    <property type="entry name" value="D-ALLOSE-BINDING PERIPLASMIC PROTEIN-RELATED"/>
    <property type="match status" value="1"/>
</dbReference>
<proteinExistence type="inferred from homology"/>
<dbReference type="InterPro" id="IPR025997">
    <property type="entry name" value="SBP_2_dom"/>
</dbReference>
<dbReference type="PANTHER" id="PTHR46847:SF1">
    <property type="entry name" value="D-ALLOSE-BINDING PERIPLASMIC PROTEIN-RELATED"/>
    <property type="match status" value="1"/>
</dbReference>
<feature type="signal peptide" evidence="4">
    <location>
        <begin position="1"/>
        <end position="24"/>
    </location>
</feature>
<name>A0ABV2QWU2_9HYPH</name>
<evidence type="ECO:0000313" key="6">
    <source>
        <dbReference type="EMBL" id="MET4633470.1"/>
    </source>
</evidence>
<feature type="domain" description="Periplasmic binding protein" evidence="5">
    <location>
        <begin position="29"/>
        <end position="291"/>
    </location>
</feature>
<evidence type="ECO:0000256" key="1">
    <source>
        <dbReference type="ARBA" id="ARBA00004196"/>
    </source>
</evidence>
<keyword evidence="7" id="KW-1185">Reference proteome</keyword>
<evidence type="ECO:0000256" key="2">
    <source>
        <dbReference type="ARBA" id="ARBA00007639"/>
    </source>
</evidence>
<evidence type="ECO:0000313" key="7">
    <source>
        <dbReference type="Proteomes" id="UP001549321"/>
    </source>
</evidence>
<dbReference type="SUPFAM" id="SSF53822">
    <property type="entry name" value="Periplasmic binding protein-like I"/>
    <property type="match status" value="1"/>
</dbReference>
<dbReference type="Pfam" id="PF13407">
    <property type="entry name" value="Peripla_BP_4"/>
    <property type="match status" value="1"/>
</dbReference>
<feature type="chain" id="PRO_5047497867" evidence="4">
    <location>
        <begin position="25"/>
        <end position="322"/>
    </location>
</feature>
<evidence type="ECO:0000256" key="3">
    <source>
        <dbReference type="ARBA" id="ARBA00022729"/>
    </source>
</evidence>
<evidence type="ECO:0000259" key="5">
    <source>
        <dbReference type="Pfam" id="PF13407"/>
    </source>
</evidence>